<keyword evidence="8" id="KW-1185">Reference proteome</keyword>
<evidence type="ECO:0000259" key="6">
    <source>
        <dbReference type="Pfam" id="PF02900"/>
    </source>
</evidence>
<dbReference type="GO" id="GO:0008270">
    <property type="term" value="F:zinc ion binding"/>
    <property type="evidence" value="ECO:0007669"/>
    <property type="project" value="InterPro"/>
</dbReference>
<dbReference type="SUPFAM" id="SSF53213">
    <property type="entry name" value="LigB-like"/>
    <property type="match status" value="1"/>
</dbReference>
<reference evidence="8" key="1">
    <citation type="journal article" date="2020" name="Stud. Mycol.">
        <title>101 Dothideomycetes genomes: A test case for predicting lifestyles and emergence of pathogens.</title>
        <authorList>
            <person name="Haridas S."/>
            <person name="Albert R."/>
            <person name="Binder M."/>
            <person name="Bloem J."/>
            <person name="LaButti K."/>
            <person name="Salamov A."/>
            <person name="Andreopoulos B."/>
            <person name="Baker S."/>
            <person name="Barry K."/>
            <person name="Bills G."/>
            <person name="Bluhm B."/>
            <person name="Cannon C."/>
            <person name="Castanera R."/>
            <person name="Culley D."/>
            <person name="Daum C."/>
            <person name="Ezra D."/>
            <person name="Gonzalez J."/>
            <person name="Henrissat B."/>
            <person name="Kuo A."/>
            <person name="Liang C."/>
            <person name="Lipzen A."/>
            <person name="Lutzoni F."/>
            <person name="Magnuson J."/>
            <person name="Mondo S."/>
            <person name="Nolan M."/>
            <person name="Ohm R."/>
            <person name="Pangilinan J."/>
            <person name="Park H.-J."/>
            <person name="Ramirez L."/>
            <person name="Alfaro M."/>
            <person name="Sun H."/>
            <person name="Tritt A."/>
            <person name="Yoshinaga Y."/>
            <person name="Zwiers L.-H."/>
            <person name="Turgeon B."/>
            <person name="Goodwin S."/>
            <person name="Spatafora J."/>
            <person name="Crous P."/>
            <person name="Grigoriev I."/>
        </authorList>
    </citation>
    <scope>NUCLEOTIDE SEQUENCE [LARGE SCALE GENOMIC DNA]</scope>
    <source>
        <strain evidence="8">CECT 20119</strain>
    </source>
</reference>
<keyword evidence="3" id="KW-0479">Metal-binding</keyword>
<protein>
    <submittedName>
        <fullName evidence="7">Extradiol ring-cleavage dioxygenase, class III enzyme, subunit B</fullName>
    </submittedName>
</protein>
<dbReference type="OrthoDB" id="7396853at2759"/>
<dbReference type="PANTHER" id="PTHR30096:SF0">
    <property type="entry name" value="4,5-DOPA DIOXYGENASE EXTRADIOL-LIKE PROTEIN"/>
    <property type="match status" value="1"/>
</dbReference>
<dbReference type="AlphaFoldDB" id="A0A6A6GCE6"/>
<evidence type="ECO:0000256" key="2">
    <source>
        <dbReference type="ARBA" id="ARBA00007581"/>
    </source>
</evidence>
<dbReference type="CDD" id="cd07363">
    <property type="entry name" value="45_DOPA_Dioxygenase"/>
    <property type="match status" value="1"/>
</dbReference>
<dbReference type="GO" id="GO:0008198">
    <property type="term" value="F:ferrous iron binding"/>
    <property type="evidence" value="ECO:0007669"/>
    <property type="project" value="InterPro"/>
</dbReference>
<dbReference type="Proteomes" id="UP000799538">
    <property type="component" value="Unassembled WGS sequence"/>
</dbReference>
<dbReference type="GO" id="GO:0016702">
    <property type="term" value="F:oxidoreductase activity, acting on single donors with incorporation of molecular oxygen, incorporation of two atoms of oxygen"/>
    <property type="evidence" value="ECO:0007669"/>
    <property type="project" value="UniProtKB-ARBA"/>
</dbReference>
<proteinExistence type="inferred from homology"/>
<evidence type="ECO:0000256" key="4">
    <source>
        <dbReference type="ARBA" id="ARBA00022833"/>
    </source>
</evidence>
<dbReference type="PANTHER" id="PTHR30096">
    <property type="entry name" value="4,5-DOPA DIOXYGENASE EXTRADIOL-LIKE PROTEIN"/>
    <property type="match status" value="1"/>
</dbReference>
<dbReference type="InterPro" id="IPR014436">
    <property type="entry name" value="Extradiol_dOase_DODA"/>
</dbReference>
<name>A0A6A6GCE6_9PEZI</name>
<organism evidence="7 8">
    <name type="scientific">Elsinoe ampelina</name>
    <dbReference type="NCBI Taxonomy" id="302913"/>
    <lineage>
        <taxon>Eukaryota</taxon>
        <taxon>Fungi</taxon>
        <taxon>Dikarya</taxon>
        <taxon>Ascomycota</taxon>
        <taxon>Pezizomycotina</taxon>
        <taxon>Dothideomycetes</taxon>
        <taxon>Dothideomycetidae</taxon>
        <taxon>Myriangiales</taxon>
        <taxon>Elsinoaceae</taxon>
        <taxon>Elsinoe</taxon>
    </lineage>
</organism>
<comment type="cofactor">
    <cofactor evidence="1">
        <name>Zn(2+)</name>
        <dbReference type="ChEBI" id="CHEBI:29105"/>
    </cofactor>
</comment>
<keyword evidence="5" id="KW-0560">Oxidoreductase</keyword>
<keyword evidence="4" id="KW-0862">Zinc</keyword>
<dbReference type="Gene3D" id="3.40.830.10">
    <property type="entry name" value="LigB-like"/>
    <property type="match status" value="1"/>
</dbReference>
<accession>A0A6A6GCE6</accession>
<feature type="domain" description="Extradiol ring-cleavage dioxygenase class III enzyme subunit B" evidence="6">
    <location>
        <begin position="58"/>
        <end position="302"/>
    </location>
</feature>
<dbReference type="Pfam" id="PF02900">
    <property type="entry name" value="LigB"/>
    <property type="match status" value="1"/>
</dbReference>
<gene>
    <name evidence="7" type="ORF">BDZ85DRAFT_289228</name>
</gene>
<dbReference type="InterPro" id="IPR004183">
    <property type="entry name" value="Xdiol_dOase_suB"/>
</dbReference>
<evidence type="ECO:0000256" key="5">
    <source>
        <dbReference type="ARBA" id="ARBA00023002"/>
    </source>
</evidence>
<evidence type="ECO:0000313" key="8">
    <source>
        <dbReference type="Proteomes" id="UP000799538"/>
    </source>
</evidence>
<dbReference type="EMBL" id="ML992506">
    <property type="protein sequence ID" value="KAF2223347.1"/>
    <property type="molecule type" value="Genomic_DNA"/>
</dbReference>
<keyword evidence="7" id="KW-0223">Dioxygenase</keyword>
<sequence length="376" mass="42037">MSSVFQVSFRGFFRVSLPTVSPSFRSTIIVWAGRNISTTRQTSRPSRPSFSNMARTPVYFLSHGGPNIMYDTEHPAYKKLQEIGKEITEKVRPKAIVVFSAHWQAEPNTVEVNTAEMNPLIYDYYGFPSHYYEHKFPNVGNKALAETVLQRLRNAGINAQGVKRGLDHGVFAPFTVAFNPQTNPLSIPIVQASLFDSDDPDQHYKLGQAVESLRDEGVQIIASGMAVHNLRDMFAAMNRPTPMPYTLSFDKALKEAVEQKPEDRQTALAELLKRSDARRAHPSFEHLLPIHIAAGAAGKDPGKQFWTLPQGSMSWAQYRFGASPYRAHTLGSIPCASRIKIGVEGLCFFIVGYARTRNDLCICYSSPFQLVPLRPT</sequence>
<comment type="similarity">
    <text evidence="2">Belongs to the DODA-type extradiol aromatic ring-opening dioxygenase family.</text>
</comment>
<evidence type="ECO:0000256" key="1">
    <source>
        <dbReference type="ARBA" id="ARBA00001947"/>
    </source>
</evidence>
<evidence type="ECO:0000313" key="7">
    <source>
        <dbReference type="EMBL" id="KAF2223347.1"/>
    </source>
</evidence>
<evidence type="ECO:0000256" key="3">
    <source>
        <dbReference type="ARBA" id="ARBA00022723"/>
    </source>
</evidence>